<dbReference type="InterPro" id="IPR036866">
    <property type="entry name" value="RibonucZ/Hydroxyglut_hydro"/>
</dbReference>
<dbReference type="PANTHER" id="PTHR42967:SF1">
    <property type="entry name" value="MBL FOLD METALLO-HYDROLASE"/>
    <property type="match status" value="1"/>
</dbReference>
<dbReference type="Pfam" id="PF13483">
    <property type="entry name" value="Lactamase_B_3"/>
    <property type="match status" value="1"/>
</dbReference>
<sequence>MMKITYIQHSGFAVELADKVLIFDYYKGELPSFESDRDVYVFVSHRHYDHFQRSIFQWAEEFPRITYILSGDVKEAVPSSAPKEKIHFVGSGERLRIGDGEGTFLVETLRSTDEGVAFVVETEGRTIYHAGDLNWWHWEEETDRYNQLMKKAYQKEIGKLEGLHIDAAFVPLDPRLGKEYYWGLDWFMRHTDTDIVFPMHMQGQYGLYERLMEEKTSAGYRDRVAHITGEGQVFTFDKI</sequence>
<dbReference type="SMART" id="SM00849">
    <property type="entry name" value="Lactamase_B"/>
    <property type="match status" value="1"/>
</dbReference>
<evidence type="ECO:0000313" key="2">
    <source>
        <dbReference type="EMBL" id="MBM6736852.1"/>
    </source>
</evidence>
<dbReference type="RefSeq" id="WP_191428019.1">
    <property type="nucleotide sequence ID" value="NZ_JACLYY010000001.1"/>
</dbReference>
<dbReference type="SUPFAM" id="SSF56281">
    <property type="entry name" value="Metallo-hydrolase/oxidoreductase"/>
    <property type="match status" value="1"/>
</dbReference>
<accession>A0ABS2E5E1</accession>
<comment type="caution">
    <text evidence="2">The sequence shown here is derived from an EMBL/GenBank/DDBJ whole genome shotgun (WGS) entry which is preliminary data.</text>
</comment>
<dbReference type="InterPro" id="IPR001279">
    <property type="entry name" value="Metallo-B-lactamas"/>
</dbReference>
<evidence type="ECO:0000259" key="1">
    <source>
        <dbReference type="SMART" id="SM00849"/>
    </source>
</evidence>
<feature type="domain" description="Metallo-beta-lactamase" evidence="1">
    <location>
        <begin position="8"/>
        <end position="164"/>
    </location>
</feature>
<name>A0ABS2E5E1_9FIRM</name>
<keyword evidence="3" id="KW-1185">Reference proteome</keyword>
<protein>
    <submittedName>
        <fullName evidence="2">MBL fold metallo-hydrolase</fullName>
    </submittedName>
</protein>
<dbReference type="Gene3D" id="3.60.15.10">
    <property type="entry name" value="Ribonuclease Z/Hydroxyacylglutathione hydrolase-like"/>
    <property type="match status" value="1"/>
</dbReference>
<gene>
    <name evidence="2" type="ORF">H7U36_01835</name>
</gene>
<evidence type="ECO:0000313" key="3">
    <source>
        <dbReference type="Proteomes" id="UP000716906"/>
    </source>
</evidence>
<proteinExistence type="predicted"/>
<dbReference type="Proteomes" id="UP000716906">
    <property type="component" value="Unassembled WGS sequence"/>
</dbReference>
<dbReference type="EMBL" id="JACLYY010000001">
    <property type="protein sequence ID" value="MBM6736852.1"/>
    <property type="molecule type" value="Genomic_DNA"/>
</dbReference>
<organism evidence="2 3">
    <name type="scientific">Faecalicatena fissicatena</name>
    <dbReference type="NCBI Taxonomy" id="290055"/>
    <lineage>
        <taxon>Bacteria</taxon>
        <taxon>Bacillati</taxon>
        <taxon>Bacillota</taxon>
        <taxon>Clostridia</taxon>
        <taxon>Lachnospirales</taxon>
        <taxon>Lachnospiraceae</taxon>
        <taxon>Faecalicatena</taxon>
    </lineage>
</organism>
<reference evidence="2 3" key="1">
    <citation type="journal article" date="2021" name="Sci. Rep.">
        <title>The distribution of antibiotic resistance genes in chicken gut microbiota commensals.</title>
        <authorList>
            <person name="Juricova H."/>
            <person name="Matiasovicova J."/>
            <person name="Kubasova T."/>
            <person name="Cejkova D."/>
            <person name="Rychlik I."/>
        </authorList>
    </citation>
    <scope>NUCLEOTIDE SEQUENCE [LARGE SCALE GENOMIC DNA]</scope>
    <source>
        <strain evidence="2 3">An773</strain>
    </source>
</reference>
<dbReference type="PANTHER" id="PTHR42967">
    <property type="entry name" value="METAL DEPENDENT HYDROLASE"/>
    <property type="match status" value="1"/>
</dbReference>